<feature type="DNA-binding region" description="H-T-H motif" evidence="3">
    <location>
        <begin position="33"/>
        <end position="52"/>
    </location>
</feature>
<dbReference type="GO" id="GO:0003677">
    <property type="term" value="F:DNA binding"/>
    <property type="evidence" value="ECO:0007669"/>
    <property type="project" value="UniProtKB-UniRule"/>
</dbReference>
<dbReference type="InterPro" id="IPR009057">
    <property type="entry name" value="Homeodomain-like_sf"/>
</dbReference>
<dbReference type="Gene3D" id="1.10.357.10">
    <property type="entry name" value="Tetracycline Repressor, domain 2"/>
    <property type="match status" value="1"/>
</dbReference>
<protein>
    <submittedName>
        <fullName evidence="5">Transcriptional regulator, TetR family</fullName>
    </submittedName>
</protein>
<keyword evidence="6" id="KW-1185">Reference proteome</keyword>
<feature type="domain" description="HTH tetR-type" evidence="4">
    <location>
        <begin position="10"/>
        <end position="70"/>
    </location>
</feature>
<evidence type="ECO:0000256" key="3">
    <source>
        <dbReference type="PROSITE-ProRule" id="PRU00335"/>
    </source>
</evidence>
<reference evidence="5 6" key="1">
    <citation type="submission" date="2016-10" db="EMBL/GenBank/DDBJ databases">
        <authorList>
            <person name="de Groot N.N."/>
        </authorList>
    </citation>
    <scope>NUCLEOTIDE SEQUENCE [LARGE SCALE GENOMIC DNA]</scope>
    <source>
        <strain evidence="5 6">DSM 23126</strain>
    </source>
</reference>
<dbReference type="InterPro" id="IPR001647">
    <property type="entry name" value="HTH_TetR"/>
</dbReference>
<proteinExistence type="predicted"/>
<dbReference type="SUPFAM" id="SSF48498">
    <property type="entry name" value="Tetracyclin repressor-like, C-terminal domain"/>
    <property type="match status" value="1"/>
</dbReference>
<dbReference type="EMBL" id="FNNC01000005">
    <property type="protein sequence ID" value="SDW80881.1"/>
    <property type="molecule type" value="Genomic_DNA"/>
</dbReference>
<keyword evidence="2 3" id="KW-0238">DNA-binding</keyword>
<accession>A0A1H2WK06</accession>
<evidence type="ECO:0000313" key="5">
    <source>
        <dbReference type="EMBL" id="SDW80881.1"/>
    </source>
</evidence>
<name>A0A1H2WK06_9BACI</name>
<dbReference type="RefSeq" id="WP_091615561.1">
    <property type="nucleotide sequence ID" value="NZ_FNNC01000005.1"/>
</dbReference>
<evidence type="ECO:0000256" key="2">
    <source>
        <dbReference type="ARBA" id="ARBA00023125"/>
    </source>
</evidence>
<keyword evidence="1" id="KW-0678">Repressor</keyword>
<dbReference type="InterPro" id="IPR023772">
    <property type="entry name" value="DNA-bd_HTH_TetR-type_CS"/>
</dbReference>
<dbReference type="PROSITE" id="PS50977">
    <property type="entry name" value="HTH_TETR_2"/>
    <property type="match status" value="1"/>
</dbReference>
<organism evidence="5 6">
    <name type="scientific">Marinococcus luteus</name>
    <dbReference type="NCBI Taxonomy" id="1122204"/>
    <lineage>
        <taxon>Bacteria</taxon>
        <taxon>Bacillati</taxon>
        <taxon>Bacillota</taxon>
        <taxon>Bacilli</taxon>
        <taxon>Bacillales</taxon>
        <taxon>Bacillaceae</taxon>
        <taxon>Marinococcus</taxon>
    </lineage>
</organism>
<evidence type="ECO:0000313" key="6">
    <source>
        <dbReference type="Proteomes" id="UP000199488"/>
    </source>
</evidence>
<evidence type="ECO:0000259" key="4">
    <source>
        <dbReference type="PROSITE" id="PS50977"/>
    </source>
</evidence>
<dbReference type="OrthoDB" id="881297at2"/>
<dbReference type="AlphaFoldDB" id="A0A1H2WK06"/>
<dbReference type="PANTHER" id="PTHR43479">
    <property type="entry name" value="ACREF/ENVCD OPERON REPRESSOR-RELATED"/>
    <property type="match status" value="1"/>
</dbReference>
<sequence length="202" mass="23634">MAYNKKRRTTRKKKDLVETAHRLFLQEGIKAVTIGQLCAEASASKATFYKYFSDKEGILSEMLDGVMQESKGKMEELIVESRKHGMTEDMLLKIFDMKEYESFFQSSFLTELMQDYPHVLADYSSRGEKIVMPVFRELVELAKTQGILRENINIDFFMSYVISLRQMMAYRIQQGDDVPGSMTLEEYQTHFYDLFLYGIVKR</sequence>
<dbReference type="PANTHER" id="PTHR43479:SF11">
    <property type="entry name" value="ACREF_ENVCD OPERON REPRESSOR-RELATED"/>
    <property type="match status" value="1"/>
</dbReference>
<dbReference type="Proteomes" id="UP000199488">
    <property type="component" value="Unassembled WGS sequence"/>
</dbReference>
<dbReference type="STRING" id="1122204.SAMN05421781_2472"/>
<dbReference type="InterPro" id="IPR036271">
    <property type="entry name" value="Tet_transcr_reg_TetR-rel_C_sf"/>
</dbReference>
<dbReference type="PROSITE" id="PS01081">
    <property type="entry name" value="HTH_TETR_1"/>
    <property type="match status" value="1"/>
</dbReference>
<dbReference type="PRINTS" id="PR00455">
    <property type="entry name" value="HTHTETR"/>
</dbReference>
<dbReference type="InterPro" id="IPR050624">
    <property type="entry name" value="HTH-type_Tx_Regulator"/>
</dbReference>
<gene>
    <name evidence="5" type="ORF">SAMN05421781_2472</name>
</gene>
<evidence type="ECO:0000256" key="1">
    <source>
        <dbReference type="ARBA" id="ARBA00022491"/>
    </source>
</evidence>
<dbReference type="Pfam" id="PF00440">
    <property type="entry name" value="TetR_N"/>
    <property type="match status" value="1"/>
</dbReference>
<dbReference type="SUPFAM" id="SSF46689">
    <property type="entry name" value="Homeodomain-like"/>
    <property type="match status" value="1"/>
</dbReference>